<dbReference type="InterPro" id="IPR057724">
    <property type="entry name" value="TCTN1-3_N"/>
</dbReference>
<comment type="caution">
    <text evidence="3">The sequence shown here is derived from an EMBL/GenBank/DDBJ whole genome shotgun (WGS) entry which is preliminary data.</text>
</comment>
<keyword evidence="4" id="KW-1185">Reference proteome</keyword>
<dbReference type="EMBL" id="JAPFFF010000008">
    <property type="protein sequence ID" value="KAK8884827.1"/>
    <property type="molecule type" value="Genomic_DNA"/>
</dbReference>
<gene>
    <name evidence="3" type="ORF">M9Y10_043948</name>
</gene>
<dbReference type="PANTHER" id="PTHR14611">
    <property type="entry name" value="TECTONIC FAMILY MEMBER"/>
    <property type="match status" value="1"/>
</dbReference>
<evidence type="ECO:0000313" key="3">
    <source>
        <dbReference type="EMBL" id="KAK8884827.1"/>
    </source>
</evidence>
<dbReference type="InterPro" id="IPR040354">
    <property type="entry name" value="TCTN1-3"/>
</dbReference>
<feature type="chain" id="PRO_5045045780" description="Tectonic-1-3 N-terminal domain-containing protein" evidence="1">
    <location>
        <begin position="18"/>
        <end position="525"/>
    </location>
</feature>
<evidence type="ECO:0000256" key="1">
    <source>
        <dbReference type="SAM" id="SignalP"/>
    </source>
</evidence>
<sequence length="525" mass="59924">MIAFFLFRVAFSFGLRSITPTDQPGNLPGDSSKTLNVKEHFDLSDCACDVSNQCDKDCCCDPDCPGYNPQTGLNNISKNCLPGLPNIPNSEKKATRKCEDDSIPGSGSLLDWVQRTMLCVYRDNNPSTGKFYELNEKSSTNNFAETQSSLFGSFTEPEDKTLKPLISHIPIQSIYLLDENKTLGDYLLNICNRSLAINHEKCFNENPDKEQCLKDLNLSYDYNSIRGKTIIYQENIDLHYMCEDNHPEQNITNSSITLYDIKCTSQLECSANINVSILESNFSQIFVSYRWPFADGTTPPRGYYFSEIVKVDENQSAEIEAPLNGNVISDNNINKVPLRFGMNVDFTYMTEMDIFNCSLINVSKSEEHCSFFGFDQDTGNYTLNVSNIDLSFDKILKVPYPEDNNSDNFIVIEPALPVSLNDSIIYNEDPNETIPSLYMTGIERSIDIFYKTVGYENNPTHIIMSMNVKYDYSTSIMYLNTDYFRDYRKITLRTVVRYFEYPNNINMFKGISTNTKLQSWLPFDV</sequence>
<dbReference type="Pfam" id="PF25752">
    <property type="entry name" value="DUF1619_N"/>
    <property type="match status" value="1"/>
</dbReference>
<evidence type="ECO:0000313" key="4">
    <source>
        <dbReference type="Proteomes" id="UP001470230"/>
    </source>
</evidence>
<proteinExistence type="predicted"/>
<name>A0ABR2K157_9EUKA</name>
<reference evidence="3 4" key="1">
    <citation type="submission" date="2024-04" db="EMBL/GenBank/DDBJ databases">
        <title>Tritrichomonas musculus Genome.</title>
        <authorList>
            <person name="Alves-Ferreira E."/>
            <person name="Grigg M."/>
            <person name="Lorenzi H."/>
            <person name="Galac M."/>
        </authorList>
    </citation>
    <scope>NUCLEOTIDE SEQUENCE [LARGE SCALE GENOMIC DNA]</scope>
    <source>
        <strain evidence="3 4">EAF2021</strain>
    </source>
</reference>
<dbReference type="PANTHER" id="PTHR14611:SF2">
    <property type="entry name" value="TECTONIC"/>
    <property type="match status" value="1"/>
</dbReference>
<evidence type="ECO:0000259" key="2">
    <source>
        <dbReference type="Pfam" id="PF25752"/>
    </source>
</evidence>
<protein>
    <recommendedName>
        <fullName evidence="2">Tectonic-1-3 N-terminal domain-containing protein</fullName>
    </recommendedName>
</protein>
<keyword evidence="1" id="KW-0732">Signal</keyword>
<feature type="domain" description="Tectonic-1-3 N-terminal" evidence="2">
    <location>
        <begin position="42"/>
        <end position="140"/>
    </location>
</feature>
<dbReference type="Proteomes" id="UP001470230">
    <property type="component" value="Unassembled WGS sequence"/>
</dbReference>
<organism evidence="3 4">
    <name type="scientific">Tritrichomonas musculus</name>
    <dbReference type="NCBI Taxonomy" id="1915356"/>
    <lineage>
        <taxon>Eukaryota</taxon>
        <taxon>Metamonada</taxon>
        <taxon>Parabasalia</taxon>
        <taxon>Tritrichomonadida</taxon>
        <taxon>Tritrichomonadidae</taxon>
        <taxon>Tritrichomonas</taxon>
    </lineage>
</organism>
<feature type="signal peptide" evidence="1">
    <location>
        <begin position="1"/>
        <end position="17"/>
    </location>
</feature>
<accession>A0ABR2K157</accession>